<reference evidence="2 3" key="1">
    <citation type="journal article" date="2015" name="Genome Biol. Evol.">
        <title>Comparative Genomics of a Bacterivorous Green Alga Reveals Evolutionary Causalities and Consequences of Phago-Mixotrophic Mode of Nutrition.</title>
        <authorList>
            <person name="Burns J.A."/>
            <person name="Paasch A."/>
            <person name="Narechania A."/>
            <person name="Kim E."/>
        </authorList>
    </citation>
    <scope>NUCLEOTIDE SEQUENCE [LARGE SCALE GENOMIC DNA]</scope>
    <source>
        <strain evidence="2 3">PLY_AMNH</strain>
    </source>
</reference>
<feature type="signal peptide" evidence="1">
    <location>
        <begin position="1"/>
        <end position="22"/>
    </location>
</feature>
<sequence>MGLGSGILRVVFLLGSHAVLHAADCSGNDSASACKAAHCGPWLAAAPRNLAAGVARLLSVVQKITSAYLTWLRSAEPPS</sequence>
<name>A0AAE0L7B9_9CHLO</name>
<accession>A0AAE0L7B9</accession>
<evidence type="ECO:0000256" key="1">
    <source>
        <dbReference type="SAM" id="SignalP"/>
    </source>
</evidence>
<keyword evidence="1" id="KW-0732">Signal</keyword>
<evidence type="ECO:0000313" key="3">
    <source>
        <dbReference type="Proteomes" id="UP001190700"/>
    </source>
</evidence>
<evidence type="ECO:0000313" key="2">
    <source>
        <dbReference type="EMBL" id="KAK3274773.1"/>
    </source>
</evidence>
<protein>
    <submittedName>
        <fullName evidence="2">Uncharacterized protein</fullName>
    </submittedName>
</protein>
<proteinExistence type="predicted"/>
<dbReference type="EMBL" id="LGRX02007536">
    <property type="protein sequence ID" value="KAK3274773.1"/>
    <property type="molecule type" value="Genomic_DNA"/>
</dbReference>
<keyword evidence="3" id="KW-1185">Reference proteome</keyword>
<organism evidence="2 3">
    <name type="scientific">Cymbomonas tetramitiformis</name>
    <dbReference type="NCBI Taxonomy" id="36881"/>
    <lineage>
        <taxon>Eukaryota</taxon>
        <taxon>Viridiplantae</taxon>
        <taxon>Chlorophyta</taxon>
        <taxon>Pyramimonadophyceae</taxon>
        <taxon>Pyramimonadales</taxon>
        <taxon>Pyramimonadaceae</taxon>
        <taxon>Cymbomonas</taxon>
    </lineage>
</organism>
<feature type="chain" id="PRO_5042088903" evidence="1">
    <location>
        <begin position="23"/>
        <end position="79"/>
    </location>
</feature>
<comment type="caution">
    <text evidence="2">The sequence shown here is derived from an EMBL/GenBank/DDBJ whole genome shotgun (WGS) entry which is preliminary data.</text>
</comment>
<dbReference type="Proteomes" id="UP001190700">
    <property type="component" value="Unassembled WGS sequence"/>
</dbReference>
<gene>
    <name evidence="2" type="ORF">CYMTET_17058</name>
</gene>
<dbReference type="AlphaFoldDB" id="A0AAE0L7B9"/>